<keyword evidence="1" id="KW-0812">Transmembrane</keyword>
<keyword evidence="1" id="KW-0472">Membrane</keyword>
<gene>
    <name evidence="2" type="ORF">A2382_01095</name>
</gene>
<keyword evidence="1" id="KW-1133">Transmembrane helix</keyword>
<evidence type="ECO:0000256" key="1">
    <source>
        <dbReference type="SAM" id="Phobius"/>
    </source>
</evidence>
<dbReference type="Proteomes" id="UP000178999">
    <property type="component" value="Unassembled WGS sequence"/>
</dbReference>
<dbReference type="AlphaFoldDB" id="A0A1F8CT01"/>
<proteinExistence type="predicted"/>
<evidence type="ECO:0000313" key="3">
    <source>
        <dbReference type="Proteomes" id="UP000178999"/>
    </source>
</evidence>
<feature type="transmembrane region" description="Helical" evidence="1">
    <location>
        <begin position="40"/>
        <end position="58"/>
    </location>
</feature>
<evidence type="ECO:0000313" key="2">
    <source>
        <dbReference type="EMBL" id="OGM79454.1"/>
    </source>
</evidence>
<accession>A0A1F8CT01</accession>
<feature type="transmembrane region" description="Helical" evidence="1">
    <location>
        <begin position="64"/>
        <end position="87"/>
    </location>
</feature>
<comment type="caution">
    <text evidence="2">The sequence shown here is derived from an EMBL/GenBank/DDBJ whole genome shotgun (WGS) entry which is preliminary data.</text>
</comment>
<protein>
    <submittedName>
        <fullName evidence="2">Uncharacterized protein</fullName>
    </submittedName>
</protein>
<dbReference type="EMBL" id="MGHY01000015">
    <property type="protein sequence ID" value="OGM79454.1"/>
    <property type="molecule type" value="Genomic_DNA"/>
</dbReference>
<sequence>MARKRSILATEIALRGIMKEIKFWLNQTLEIIMKPRGGSIVPVISGGSALLLVNKIISSDLNDWRFVASLICAIIIFIVSVVLFAYLKKMEKEKDQYLLSTVGKIVEDVFKHYGVAMASNAAGPTTANQMNPIMQTIVNLVNGLKRLADKTYTKN</sequence>
<name>A0A1F8CT01_9BACT</name>
<reference evidence="2 3" key="1">
    <citation type="journal article" date="2016" name="Nat. Commun.">
        <title>Thousands of microbial genomes shed light on interconnected biogeochemical processes in an aquifer system.</title>
        <authorList>
            <person name="Anantharaman K."/>
            <person name="Brown C.T."/>
            <person name="Hug L.A."/>
            <person name="Sharon I."/>
            <person name="Castelle C.J."/>
            <person name="Probst A.J."/>
            <person name="Thomas B.C."/>
            <person name="Singh A."/>
            <person name="Wilkins M.J."/>
            <person name="Karaoz U."/>
            <person name="Brodie E.L."/>
            <person name="Williams K.H."/>
            <person name="Hubbard S.S."/>
            <person name="Banfield J.F."/>
        </authorList>
    </citation>
    <scope>NUCLEOTIDE SEQUENCE [LARGE SCALE GENOMIC DNA]</scope>
</reference>
<organism evidence="2 3">
    <name type="scientific">Candidatus Woesebacteria bacterium RIFOXYB1_FULL_38_16</name>
    <dbReference type="NCBI Taxonomy" id="1802538"/>
    <lineage>
        <taxon>Bacteria</taxon>
        <taxon>Candidatus Woeseibacteriota</taxon>
    </lineage>
</organism>